<dbReference type="InterPro" id="IPR002109">
    <property type="entry name" value="Glutaredoxin"/>
</dbReference>
<reference evidence="2" key="1">
    <citation type="submission" date="2014-05" db="EMBL/GenBank/DDBJ databases">
        <title>Key roles for freshwater Actinobacteria revealed by deep metagenomic sequencing.</title>
        <authorList>
            <person name="Ghai R."/>
            <person name="Mizuno C.M."/>
            <person name="Picazo A."/>
            <person name="Camacho A."/>
            <person name="Rodriguez-Valera F."/>
        </authorList>
    </citation>
    <scope>NUCLEOTIDE SEQUENCE</scope>
</reference>
<dbReference type="PANTHER" id="PTHR34386">
    <property type="entry name" value="GLUTAREDOXIN"/>
    <property type="match status" value="1"/>
</dbReference>
<evidence type="ECO:0000313" key="2">
    <source>
        <dbReference type="EMBL" id="KGA14540.1"/>
    </source>
</evidence>
<evidence type="ECO:0000259" key="1">
    <source>
        <dbReference type="Pfam" id="PF00462"/>
    </source>
</evidence>
<dbReference type="CDD" id="cd02976">
    <property type="entry name" value="NrdH"/>
    <property type="match status" value="1"/>
</dbReference>
<name>A0A094PS19_9ZZZZ</name>
<dbReference type="GO" id="GO:0045454">
    <property type="term" value="P:cell redox homeostasis"/>
    <property type="evidence" value="ECO:0007669"/>
    <property type="project" value="TreeGrafter"/>
</dbReference>
<dbReference type="EMBL" id="JNSK01000126">
    <property type="protein sequence ID" value="KGA14540.1"/>
    <property type="molecule type" value="Genomic_DNA"/>
</dbReference>
<dbReference type="Pfam" id="PF00462">
    <property type="entry name" value="Glutaredoxin"/>
    <property type="match status" value="1"/>
</dbReference>
<comment type="caution">
    <text evidence="2">The sequence shown here is derived from an EMBL/GenBank/DDBJ whole genome shotgun (WGS) entry which is preliminary data.</text>
</comment>
<dbReference type="Gene3D" id="3.40.30.10">
    <property type="entry name" value="Glutaredoxin"/>
    <property type="match status" value="1"/>
</dbReference>
<proteinExistence type="predicted"/>
<dbReference type="GO" id="GO:0009055">
    <property type="term" value="F:electron transfer activity"/>
    <property type="evidence" value="ECO:0007669"/>
    <property type="project" value="TreeGrafter"/>
</dbReference>
<protein>
    <submittedName>
        <fullName evidence="2">Thioredoxin</fullName>
    </submittedName>
</protein>
<dbReference type="InterPro" id="IPR051548">
    <property type="entry name" value="Grx-like_ET"/>
</dbReference>
<organism evidence="2">
    <name type="scientific">freshwater metagenome</name>
    <dbReference type="NCBI Taxonomy" id="449393"/>
    <lineage>
        <taxon>unclassified sequences</taxon>
        <taxon>metagenomes</taxon>
        <taxon>ecological metagenomes</taxon>
    </lineage>
</organism>
<dbReference type="AlphaFoldDB" id="A0A094PS19"/>
<accession>A0A094PS19</accession>
<sequence length="96" mass="10441">MASTSSCKELSMSKDQITMYGADWCGDCRRSERLLNELNVEYTKIDTDADVTAADKVIEINGGAKSIPVIVFSDGTHLTEPSDNDLKAKLQSLGII</sequence>
<dbReference type="PANTHER" id="PTHR34386:SF1">
    <property type="entry name" value="GLUTAREDOXIN-LIKE PROTEIN NRDH"/>
    <property type="match status" value="1"/>
</dbReference>
<dbReference type="InterPro" id="IPR036249">
    <property type="entry name" value="Thioredoxin-like_sf"/>
</dbReference>
<gene>
    <name evidence="2" type="ORF">GM50_19590</name>
</gene>
<dbReference type="PROSITE" id="PS51354">
    <property type="entry name" value="GLUTAREDOXIN_2"/>
    <property type="match status" value="1"/>
</dbReference>
<dbReference type="SUPFAM" id="SSF52833">
    <property type="entry name" value="Thioredoxin-like"/>
    <property type="match status" value="1"/>
</dbReference>
<feature type="domain" description="Glutaredoxin" evidence="1">
    <location>
        <begin position="17"/>
        <end position="77"/>
    </location>
</feature>